<dbReference type="PANTHER" id="PTHR23507:SF1">
    <property type="entry name" value="FI18259P1-RELATED"/>
    <property type="match status" value="1"/>
</dbReference>
<keyword evidence="2 6" id="KW-0812">Transmembrane</keyword>
<evidence type="ECO:0000256" key="2">
    <source>
        <dbReference type="ARBA" id="ARBA00022692"/>
    </source>
</evidence>
<sequence>MEKQQRRQKVHAALNGNANTDASEDSQLMPENPESVPMTKRPAGSGPEDAPDKKEPLYRMLLQNITVEPMLFPYLIASILVILANQNLNIQKACRVELKLGSEVCDALENKDQNSTLLTDSEITVQKLVADMLIWQTILQSSVPAVFVMFLGSWSDRNRLRRPCMLLPVYGEIVRNVGLLLCVHFFDELSMNITGLWQSLPIAITGYWTVIYMAVFSYVGDHSTDQNKSLRVGLVNLTMAMSLPIGTGLSGILYRAIGFSGVYIISLILCCISIWMGYIFVHDTKQIKLDSGKKQKKSYWNRIKFFFSLNHLIDAFKVTFKKEKNNRRMKVIALTFLITGIMGPLQGDKGVAYLFTRVKFNWNEVQFSVFSTTTMCINLVGTFLTIGIVVRKFGIDDALIGTVATTGKLLAQFVFAFATTTFVFYLGAFVNFLQGPAIISMKSIINKIIPAEELGQVSAVTSIGENVIPILCGPLYSYVYESTLSYFPGAYFLVTAAITVPTIFIYLWLYMQHRKETKESYNKLPDTDLLKDSNGITSN</sequence>
<gene>
    <name evidence="7" type="primary">SLC46A3_31</name>
</gene>
<dbReference type="Gene3D" id="1.20.1250.20">
    <property type="entry name" value="MFS general substrate transporter like domains"/>
    <property type="match status" value="1"/>
</dbReference>
<dbReference type="AlphaFoldDB" id="A0A2H8TVV8"/>
<organism evidence="7">
    <name type="scientific">Melanaphis sacchari</name>
    <dbReference type="NCBI Taxonomy" id="742174"/>
    <lineage>
        <taxon>Eukaryota</taxon>
        <taxon>Metazoa</taxon>
        <taxon>Ecdysozoa</taxon>
        <taxon>Arthropoda</taxon>
        <taxon>Hexapoda</taxon>
        <taxon>Insecta</taxon>
        <taxon>Pterygota</taxon>
        <taxon>Neoptera</taxon>
        <taxon>Paraneoptera</taxon>
        <taxon>Hemiptera</taxon>
        <taxon>Sternorrhyncha</taxon>
        <taxon>Aphidomorpha</taxon>
        <taxon>Aphidoidea</taxon>
        <taxon>Aphididae</taxon>
        <taxon>Aphidini</taxon>
        <taxon>Melanaphis</taxon>
    </lineage>
</organism>
<feature type="transmembrane region" description="Helical" evidence="6">
    <location>
        <begin position="164"/>
        <end position="186"/>
    </location>
</feature>
<dbReference type="PANTHER" id="PTHR23507">
    <property type="entry name" value="ZGC:174356"/>
    <property type="match status" value="1"/>
</dbReference>
<evidence type="ECO:0000256" key="3">
    <source>
        <dbReference type="ARBA" id="ARBA00022989"/>
    </source>
</evidence>
<feature type="transmembrane region" description="Helical" evidence="6">
    <location>
        <begin position="490"/>
        <end position="509"/>
    </location>
</feature>
<feature type="region of interest" description="Disordered" evidence="5">
    <location>
        <begin position="1"/>
        <end position="53"/>
    </location>
</feature>
<evidence type="ECO:0000256" key="4">
    <source>
        <dbReference type="ARBA" id="ARBA00023136"/>
    </source>
</evidence>
<evidence type="ECO:0000256" key="1">
    <source>
        <dbReference type="ARBA" id="ARBA00004141"/>
    </source>
</evidence>
<dbReference type="EMBL" id="GFXV01005493">
    <property type="protein sequence ID" value="MBW17298.1"/>
    <property type="molecule type" value="Transcribed_RNA"/>
</dbReference>
<dbReference type="GO" id="GO:0022857">
    <property type="term" value="F:transmembrane transporter activity"/>
    <property type="evidence" value="ECO:0007669"/>
    <property type="project" value="InterPro"/>
</dbReference>
<feature type="transmembrane region" description="Helical" evidence="6">
    <location>
        <begin position="410"/>
        <end position="433"/>
    </location>
</feature>
<dbReference type="Pfam" id="PF07690">
    <property type="entry name" value="MFS_1"/>
    <property type="match status" value="1"/>
</dbReference>
<feature type="compositionally biased region" description="Basic residues" evidence="5">
    <location>
        <begin position="1"/>
        <end position="10"/>
    </location>
</feature>
<dbReference type="OrthoDB" id="419734at2759"/>
<evidence type="ECO:0000313" key="7">
    <source>
        <dbReference type="EMBL" id="MBW17298.1"/>
    </source>
</evidence>
<dbReference type="SUPFAM" id="SSF103473">
    <property type="entry name" value="MFS general substrate transporter"/>
    <property type="match status" value="1"/>
</dbReference>
<protein>
    <submittedName>
        <fullName evidence="7">Solute carrier family 46 member 3</fullName>
    </submittedName>
</protein>
<feature type="transmembrane region" description="Helical" evidence="6">
    <location>
        <begin position="260"/>
        <end position="281"/>
    </location>
</feature>
<dbReference type="GO" id="GO:0016020">
    <property type="term" value="C:membrane"/>
    <property type="evidence" value="ECO:0007669"/>
    <property type="project" value="UniProtKB-SubCell"/>
</dbReference>
<feature type="transmembrane region" description="Helical" evidence="6">
    <location>
        <begin position="198"/>
        <end position="220"/>
    </location>
</feature>
<dbReference type="InterPro" id="IPR011701">
    <property type="entry name" value="MFS"/>
</dbReference>
<feature type="transmembrane region" description="Helical" evidence="6">
    <location>
        <begin position="133"/>
        <end position="152"/>
    </location>
</feature>
<evidence type="ECO:0000256" key="6">
    <source>
        <dbReference type="SAM" id="Phobius"/>
    </source>
</evidence>
<keyword evidence="4 6" id="KW-0472">Membrane</keyword>
<proteinExistence type="predicted"/>
<feature type="transmembrane region" description="Helical" evidence="6">
    <location>
        <begin position="331"/>
        <end position="347"/>
    </location>
</feature>
<name>A0A2H8TVV8_9HEMI</name>
<evidence type="ECO:0000256" key="5">
    <source>
        <dbReference type="SAM" id="MobiDB-lite"/>
    </source>
</evidence>
<accession>A0A2H8TVV8</accession>
<feature type="transmembrane region" description="Helical" evidence="6">
    <location>
        <begin position="61"/>
        <end position="83"/>
    </location>
</feature>
<reference evidence="7" key="1">
    <citation type="submission" date="2017-10" db="EMBL/GenBank/DDBJ databases">
        <title>Transcriptome Assembly of Sugarcane Aphid Adults.</title>
        <authorList>
            <person name="Scully E.D."/>
            <person name="Palmer N.A."/>
            <person name="Geib S.M."/>
            <person name="Sarath G."/>
            <person name="Sattler S.E."/>
        </authorList>
    </citation>
    <scope>NUCLEOTIDE SEQUENCE</scope>
    <source>
        <tissue evidence="7">Whole body</tissue>
    </source>
</reference>
<feature type="transmembrane region" description="Helical" evidence="6">
    <location>
        <begin position="232"/>
        <end position="254"/>
    </location>
</feature>
<feature type="transmembrane region" description="Helical" evidence="6">
    <location>
        <begin position="367"/>
        <end position="390"/>
    </location>
</feature>
<dbReference type="InterPro" id="IPR036259">
    <property type="entry name" value="MFS_trans_sf"/>
</dbReference>
<keyword evidence="3 6" id="KW-1133">Transmembrane helix</keyword>
<comment type="subcellular location">
    <subcellularLocation>
        <location evidence="1">Membrane</location>
        <topology evidence="1">Multi-pass membrane protein</topology>
    </subcellularLocation>
</comment>